<proteinExistence type="predicted"/>
<dbReference type="Proteomes" id="UP000823603">
    <property type="component" value="Unassembled WGS sequence"/>
</dbReference>
<dbReference type="AlphaFoldDB" id="A0A9D9NFY9"/>
<evidence type="ECO:0000313" key="2">
    <source>
        <dbReference type="Proteomes" id="UP000823603"/>
    </source>
</evidence>
<evidence type="ECO:0000313" key="1">
    <source>
        <dbReference type="EMBL" id="MBO8471680.1"/>
    </source>
</evidence>
<organism evidence="1 2">
    <name type="scientific">Candidatus Cryptobacteroides faecavium</name>
    <dbReference type="NCBI Taxonomy" id="2840762"/>
    <lineage>
        <taxon>Bacteria</taxon>
        <taxon>Pseudomonadati</taxon>
        <taxon>Bacteroidota</taxon>
        <taxon>Bacteroidia</taxon>
        <taxon>Bacteroidales</taxon>
        <taxon>Candidatus Cryptobacteroides</taxon>
    </lineage>
</organism>
<reference evidence="1" key="1">
    <citation type="submission" date="2020-10" db="EMBL/GenBank/DDBJ databases">
        <authorList>
            <person name="Gilroy R."/>
        </authorList>
    </citation>
    <scope>NUCLEOTIDE SEQUENCE</scope>
    <source>
        <strain evidence="1">B2-22910</strain>
    </source>
</reference>
<name>A0A9D9NFY9_9BACT</name>
<sequence>MVDFRIDNPDYFLVSPLVINNALCTYILEVKGLIKLRGYMDASASHSILWRSGTFASSLHDWFIRQWLLTGKYADLHCGKFEIGMTRFSINAILWFGSQMKAFGGIIPDNPGDDEEFLSCIYPASTGKCNCVNGDAIVSHFAFFTQRRQLDRESVLERYGKYLHMVWNNDDELKSAGRFIQETMMEIEAERERIQEMDIPYVEAVHVKRRKSFVEIRENLLMSILPAKIYNHRQESRAERKSRKLIIM</sequence>
<gene>
    <name evidence="1" type="ORF">IAB82_07810</name>
</gene>
<accession>A0A9D9NFY9</accession>
<reference evidence="1" key="2">
    <citation type="journal article" date="2021" name="PeerJ">
        <title>Extensive microbial diversity within the chicken gut microbiome revealed by metagenomics and culture.</title>
        <authorList>
            <person name="Gilroy R."/>
            <person name="Ravi A."/>
            <person name="Getino M."/>
            <person name="Pursley I."/>
            <person name="Horton D.L."/>
            <person name="Alikhan N.F."/>
            <person name="Baker D."/>
            <person name="Gharbi K."/>
            <person name="Hall N."/>
            <person name="Watson M."/>
            <person name="Adriaenssens E.M."/>
            <person name="Foster-Nyarko E."/>
            <person name="Jarju S."/>
            <person name="Secka A."/>
            <person name="Antonio M."/>
            <person name="Oren A."/>
            <person name="Chaudhuri R.R."/>
            <person name="La Ragione R."/>
            <person name="Hildebrand F."/>
            <person name="Pallen M.J."/>
        </authorList>
    </citation>
    <scope>NUCLEOTIDE SEQUENCE</scope>
    <source>
        <strain evidence="1">B2-22910</strain>
    </source>
</reference>
<comment type="caution">
    <text evidence="1">The sequence shown here is derived from an EMBL/GenBank/DDBJ whole genome shotgun (WGS) entry which is preliminary data.</text>
</comment>
<protein>
    <submittedName>
        <fullName evidence="1">Uncharacterized protein</fullName>
    </submittedName>
</protein>
<dbReference type="EMBL" id="JADIMB010000117">
    <property type="protein sequence ID" value="MBO8471680.1"/>
    <property type="molecule type" value="Genomic_DNA"/>
</dbReference>